<reference evidence="2 3" key="1">
    <citation type="journal article" date="2014" name="Agronomy (Basel)">
        <title>A Draft Genome Sequence for Ensete ventricosum, the Drought-Tolerant Tree Against Hunger.</title>
        <authorList>
            <person name="Harrison J."/>
            <person name="Moore K.A."/>
            <person name="Paszkiewicz K."/>
            <person name="Jones T."/>
            <person name="Grant M."/>
            <person name="Ambacheew D."/>
            <person name="Muzemil S."/>
            <person name="Studholme D.J."/>
        </authorList>
    </citation>
    <scope>NUCLEOTIDE SEQUENCE [LARGE SCALE GENOMIC DNA]</scope>
</reference>
<proteinExistence type="predicted"/>
<comment type="caution">
    <text evidence="2">The sequence shown here is derived from an EMBL/GenBank/DDBJ whole genome shotgun (WGS) entry which is preliminary data.</text>
</comment>
<gene>
    <name evidence="2" type="ORF">B296_00034066</name>
</gene>
<evidence type="ECO:0000313" key="3">
    <source>
        <dbReference type="Proteomes" id="UP000287651"/>
    </source>
</evidence>
<accession>A0A426ZFS9</accession>
<dbReference type="Proteomes" id="UP000287651">
    <property type="component" value="Unassembled WGS sequence"/>
</dbReference>
<dbReference type="EMBL" id="AMZH03006838">
    <property type="protein sequence ID" value="RRT62827.1"/>
    <property type="molecule type" value="Genomic_DNA"/>
</dbReference>
<name>A0A426ZFS9_ENSVE</name>
<organism evidence="2 3">
    <name type="scientific">Ensete ventricosum</name>
    <name type="common">Abyssinian banana</name>
    <name type="synonym">Musa ensete</name>
    <dbReference type="NCBI Taxonomy" id="4639"/>
    <lineage>
        <taxon>Eukaryota</taxon>
        <taxon>Viridiplantae</taxon>
        <taxon>Streptophyta</taxon>
        <taxon>Embryophyta</taxon>
        <taxon>Tracheophyta</taxon>
        <taxon>Spermatophyta</taxon>
        <taxon>Magnoliopsida</taxon>
        <taxon>Liliopsida</taxon>
        <taxon>Zingiberales</taxon>
        <taxon>Musaceae</taxon>
        <taxon>Ensete</taxon>
    </lineage>
</organism>
<evidence type="ECO:0000256" key="1">
    <source>
        <dbReference type="SAM" id="MobiDB-lite"/>
    </source>
</evidence>
<evidence type="ECO:0000313" key="2">
    <source>
        <dbReference type="EMBL" id="RRT62827.1"/>
    </source>
</evidence>
<sequence length="117" mass="13536">MRRTNPSRRRVSRKRLWSNCGSVVPQLAPFHWERTDKLKIGQKLLQNYPYPSPCNIPLLMMRLRTKGKRAEEEEEDEAERLERRCGDRSRTGKEASTDSSGIYPGIHAQSLRAVVIS</sequence>
<protein>
    <submittedName>
        <fullName evidence="2">Uncharacterized protein</fullName>
    </submittedName>
</protein>
<feature type="compositionally biased region" description="Basic and acidic residues" evidence="1">
    <location>
        <begin position="80"/>
        <end position="96"/>
    </location>
</feature>
<feature type="region of interest" description="Disordered" evidence="1">
    <location>
        <begin position="67"/>
        <end position="104"/>
    </location>
</feature>
<dbReference type="AlphaFoldDB" id="A0A426ZFS9"/>